<protein>
    <submittedName>
        <fullName evidence="1">Uncharacterized protein</fullName>
    </submittedName>
</protein>
<dbReference type="AlphaFoldDB" id="M2B453"/>
<reference evidence="1" key="1">
    <citation type="submission" date="2012-11" db="EMBL/GenBank/DDBJ databases">
        <title>Permanent draft genomes of Rhodopirellula europaea strain SH398 and 6C.</title>
        <authorList>
            <person name="Richter M."/>
            <person name="Richter-Heitmann T."/>
            <person name="Frank C."/>
            <person name="Harder J."/>
            <person name="Glockner F.O."/>
        </authorList>
    </citation>
    <scope>NUCLEOTIDE SEQUENCE</scope>
    <source>
        <strain evidence="1">6C</strain>
    </source>
</reference>
<gene>
    <name evidence="1" type="ORF">RE6C_02873</name>
</gene>
<dbReference type="Proteomes" id="UP000011529">
    <property type="component" value="Unassembled WGS sequence"/>
</dbReference>
<keyword evidence="2" id="KW-1185">Reference proteome</keyword>
<reference evidence="1" key="2">
    <citation type="journal article" date="2013" name="Mar. Genomics">
        <title>Expression of sulfatases in Rhodopirellula baltica and the diversity of sulfatases in the genus Rhodopirellula.</title>
        <authorList>
            <person name="Wegner C.E."/>
            <person name="Richter-Heitmann T."/>
            <person name="Klindworth A."/>
            <person name="Klockow C."/>
            <person name="Richter M."/>
            <person name="Achstetter T."/>
            <person name="Glockner F.O."/>
            <person name="Harder J."/>
        </authorList>
    </citation>
    <scope>NUCLEOTIDE SEQUENCE [LARGE SCALE GENOMIC DNA]</scope>
    <source>
        <strain evidence="1">6C</strain>
    </source>
</reference>
<comment type="caution">
    <text evidence="1">The sequence shown here is derived from an EMBL/GenBank/DDBJ whole genome shotgun (WGS) entry which is preliminary data.</text>
</comment>
<name>M2B453_9BACT</name>
<evidence type="ECO:0000313" key="1">
    <source>
        <dbReference type="EMBL" id="EMB16508.1"/>
    </source>
</evidence>
<evidence type="ECO:0000313" key="2">
    <source>
        <dbReference type="Proteomes" id="UP000011529"/>
    </source>
</evidence>
<dbReference type="EMBL" id="ANMO01000120">
    <property type="protein sequence ID" value="EMB16508.1"/>
    <property type="molecule type" value="Genomic_DNA"/>
</dbReference>
<accession>M2B453</accession>
<sequence length="59" mass="6644">MVGLERRDRFNVEIAVAIGCHEVMLPVDLDDETLLAAELFAERSARSSEFPSRFVETFG</sequence>
<dbReference type="PATRIC" id="fig|1263867.3.peg.3074"/>
<proteinExistence type="predicted"/>
<organism evidence="1 2">
    <name type="scientific">Rhodopirellula europaea 6C</name>
    <dbReference type="NCBI Taxonomy" id="1263867"/>
    <lineage>
        <taxon>Bacteria</taxon>
        <taxon>Pseudomonadati</taxon>
        <taxon>Planctomycetota</taxon>
        <taxon>Planctomycetia</taxon>
        <taxon>Pirellulales</taxon>
        <taxon>Pirellulaceae</taxon>
        <taxon>Rhodopirellula</taxon>
    </lineage>
</organism>